<dbReference type="EMBL" id="PYMC01000001">
    <property type="protein sequence ID" value="PSW07334.1"/>
    <property type="molecule type" value="Genomic_DNA"/>
</dbReference>
<organism evidence="2 3">
    <name type="scientific">Photobacterium lipolyticum</name>
    <dbReference type="NCBI Taxonomy" id="266810"/>
    <lineage>
        <taxon>Bacteria</taxon>
        <taxon>Pseudomonadati</taxon>
        <taxon>Pseudomonadota</taxon>
        <taxon>Gammaproteobacteria</taxon>
        <taxon>Vibrionales</taxon>
        <taxon>Vibrionaceae</taxon>
        <taxon>Photobacterium</taxon>
    </lineage>
</organism>
<dbReference type="Proteomes" id="UP000240904">
    <property type="component" value="Unassembled WGS sequence"/>
</dbReference>
<dbReference type="SUPFAM" id="SSF54523">
    <property type="entry name" value="Pili subunits"/>
    <property type="match status" value="1"/>
</dbReference>
<dbReference type="OrthoDB" id="5828185at2"/>
<gene>
    <name evidence="2" type="ORF">C9I89_01040</name>
</gene>
<dbReference type="NCBIfam" id="TIGR02532">
    <property type="entry name" value="IV_pilin_GFxxxE"/>
    <property type="match status" value="1"/>
</dbReference>
<protein>
    <submittedName>
        <fullName evidence="2">MSHA biogenesis protein MshA</fullName>
    </submittedName>
</protein>
<dbReference type="AlphaFoldDB" id="A0A2T3N4L1"/>
<dbReference type="Pfam" id="PF07963">
    <property type="entry name" value="N_methyl"/>
    <property type="match status" value="1"/>
</dbReference>
<dbReference type="PROSITE" id="PS00409">
    <property type="entry name" value="PROKAR_NTER_METHYL"/>
    <property type="match status" value="1"/>
</dbReference>
<dbReference type="InterPro" id="IPR045584">
    <property type="entry name" value="Pilin-like"/>
</dbReference>
<comment type="caution">
    <text evidence="2">The sequence shown here is derived from an EMBL/GenBank/DDBJ whole genome shotgun (WGS) entry which is preliminary data.</text>
</comment>
<keyword evidence="1" id="KW-0812">Transmembrane</keyword>
<dbReference type="InterPro" id="IPR012902">
    <property type="entry name" value="N_methyl_site"/>
</dbReference>
<feature type="transmembrane region" description="Helical" evidence="1">
    <location>
        <begin position="12"/>
        <end position="32"/>
    </location>
</feature>
<evidence type="ECO:0000256" key="1">
    <source>
        <dbReference type="SAM" id="Phobius"/>
    </source>
</evidence>
<keyword evidence="1" id="KW-0472">Membrane</keyword>
<keyword evidence="3" id="KW-1185">Reference proteome</keyword>
<sequence length="169" mass="18447">MFNETAKKQGGFTLIELVTVIVILGVLAVTAAPKFMNLQSDARKSTLSGMKGAMSAAITQVYGLSALAGTDHEESAKLLVSGEDVSTVYGYPKSDFKNAWSKILNAEFGEVPYDDATKHEWMWHNPGGKGLYIMPRGYSNKSQSCWVMYFHPVSKATSTYQLNSEDSGC</sequence>
<accession>A0A2T3N4L1</accession>
<keyword evidence="1" id="KW-1133">Transmembrane helix</keyword>
<dbReference type="RefSeq" id="WP_107281487.1">
    <property type="nucleotide sequence ID" value="NZ_PYMC01000001.1"/>
</dbReference>
<name>A0A2T3N4L1_9GAMM</name>
<evidence type="ECO:0000313" key="2">
    <source>
        <dbReference type="EMBL" id="PSW07334.1"/>
    </source>
</evidence>
<dbReference type="Gene3D" id="3.30.700.10">
    <property type="entry name" value="Glycoprotein, Type 4 Pilin"/>
    <property type="match status" value="1"/>
</dbReference>
<evidence type="ECO:0000313" key="3">
    <source>
        <dbReference type="Proteomes" id="UP000240904"/>
    </source>
</evidence>
<proteinExistence type="predicted"/>
<reference evidence="2 3" key="1">
    <citation type="submission" date="2018-03" db="EMBL/GenBank/DDBJ databases">
        <title>Whole genome sequencing of Histamine producing bacteria.</title>
        <authorList>
            <person name="Butler K."/>
        </authorList>
    </citation>
    <scope>NUCLEOTIDE SEQUENCE [LARGE SCALE GENOMIC DNA]</scope>
    <source>
        <strain evidence="2 3">DSM 16190</strain>
    </source>
</reference>